<feature type="binding site" evidence="6">
    <location>
        <position position="160"/>
    </location>
    <ligand>
        <name>AMP</name>
        <dbReference type="ChEBI" id="CHEBI:456215"/>
    </ligand>
</feature>
<feature type="binding site" evidence="6">
    <location>
        <position position="133"/>
    </location>
    <ligand>
        <name>Zn(2+)</name>
        <dbReference type="ChEBI" id="CHEBI:29105"/>
        <note>structural</note>
    </ligand>
</feature>
<evidence type="ECO:0000256" key="6">
    <source>
        <dbReference type="HAMAP-Rule" id="MF_00235"/>
    </source>
</evidence>
<dbReference type="UniPathway" id="UPA00588">
    <property type="reaction ID" value="UER00649"/>
</dbReference>
<comment type="pathway">
    <text evidence="6">Purine metabolism; AMP biosynthesis via salvage pathway; AMP from ADP: step 1/1.</text>
</comment>
<keyword evidence="3 6" id="KW-0547">Nucleotide-binding</keyword>
<dbReference type="InterPro" id="IPR007862">
    <property type="entry name" value="Adenylate_kinase_lid-dom"/>
</dbReference>
<feature type="binding site" evidence="6">
    <location>
        <position position="130"/>
    </location>
    <ligand>
        <name>Zn(2+)</name>
        <dbReference type="ChEBI" id="CHEBI:29105"/>
        <note>structural</note>
    </ligand>
</feature>
<dbReference type="Pfam" id="PF00406">
    <property type="entry name" value="ADK"/>
    <property type="match status" value="1"/>
</dbReference>
<dbReference type="EMBL" id="VMHE01000011">
    <property type="protein sequence ID" value="TSJ65209.1"/>
    <property type="molecule type" value="Genomic_DNA"/>
</dbReference>
<dbReference type="GO" id="GO:0044209">
    <property type="term" value="P:AMP salvage"/>
    <property type="evidence" value="ECO:0007669"/>
    <property type="project" value="UniProtKB-UniRule"/>
</dbReference>
<sequence>MNLILMGLPGAGKGTQAEKIVEKYAIPHISTGDMFRSAIKEGTALGNEAKTYMDKGGLVPDEVTIGIVKERLSKPDCEKGFLLDGFPRTVAQAEALETLLNELNTRLDYVLHVQVPTEKLIERLTGRRICPTCGATYHVEFNPPKQEGICDNDGTELIQREDDQPETVKNRLDVNIEQTQPLLDFYEDKGYLVAIDGDQDIDEVFNKIDETIGGLA</sequence>
<feature type="binding site" evidence="6">
    <location>
        <position position="127"/>
    </location>
    <ligand>
        <name>ATP</name>
        <dbReference type="ChEBI" id="CHEBI:30616"/>
    </ligand>
</feature>
<feature type="binding site" evidence="6">
    <location>
        <position position="199"/>
    </location>
    <ligand>
        <name>ATP</name>
        <dbReference type="ChEBI" id="CHEBI:30616"/>
    </ligand>
</feature>
<feature type="domain" description="Adenylate kinase active site lid" evidence="9">
    <location>
        <begin position="127"/>
        <end position="162"/>
    </location>
</feature>
<evidence type="ECO:0000313" key="11">
    <source>
        <dbReference type="Proteomes" id="UP000316425"/>
    </source>
</evidence>
<dbReference type="PROSITE" id="PS00113">
    <property type="entry name" value="ADENYLATE_KINASE"/>
    <property type="match status" value="1"/>
</dbReference>
<keyword evidence="6" id="KW-0479">Metal-binding</keyword>
<keyword evidence="2 6" id="KW-0545">Nucleotide biosynthesis</keyword>
<dbReference type="InterPro" id="IPR006259">
    <property type="entry name" value="Adenyl_kin_sub"/>
</dbReference>
<dbReference type="OrthoDB" id="9805030at2"/>
<feature type="region of interest" description="LID" evidence="6">
    <location>
        <begin position="126"/>
        <end position="163"/>
    </location>
</feature>
<dbReference type="InterPro" id="IPR033690">
    <property type="entry name" value="Adenylat_kinase_CS"/>
</dbReference>
<feature type="binding site" evidence="6">
    <location>
        <begin position="10"/>
        <end position="15"/>
    </location>
    <ligand>
        <name>ATP</name>
        <dbReference type="ChEBI" id="CHEBI:30616"/>
    </ligand>
</feature>
<evidence type="ECO:0000313" key="10">
    <source>
        <dbReference type="EMBL" id="TSJ65209.1"/>
    </source>
</evidence>
<feature type="binding site" evidence="6">
    <location>
        <position position="150"/>
    </location>
    <ligand>
        <name>Zn(2+)</name>
        <dbReference type="ChEBI" id="CHEBI:29105"/>
        <note>structural</note>
    </ligand>
</feature>
<dbReference type="Proteomes" id="UP000316425">
    <property type="component" value="Unassembled WGS sequence"/>
</dbReference>
<dbReference type="GO" id="GO:0005524">
    <property type="term" value="F:ATP binding"/>
    <property type="evidence" value="ECO:0007669"/>
    <property type="project" value="UniProtKB-UniRule"/>
</dbReference>
<keyword evidence="6" id="KW-0963">Cytoplasm</keyword>
<dbReference type="InterPro" id="IPR027417">
    <property type="entry name" value="P-loop_NTPase"/>
</dbReference>
<protein>
    <recommendedName>
        <fullName evidence="6 8">Adenylate kinase</fullName>
        <shortName evidence="6">AK</shortName>
        <ecNumber evidence="6 8">2.7.4.3</ecNumber>
    </recommendedName>
    <alternativeName>
        <fullName evidence="6">ATP-AMP transphosphorylase</fullName>
    </alternativeName>
    <alternativeName>
        <fullName evidence="6">ATP:AMP phosphotransferase</fullName>
    </alternativeName>
    <alternativeName>
        <fullName evidence="6">Adenylate monophosphate kinase</fullName>
    </alternativeName>
</protein>
<comment type="similarity">
    <text evidence="6 7">Belongs to the adenylate kinase family.</text>
</comment>
<dbReference type="GO" id="GO:0004017">
    <property type="term" value="F:AMP kinase activity"/>
    <property type="evidence" value="ECO:0007669"/>
    <property type="project" value="UniProtKB-UniRule"/>
</dbReference>
<comment type="subcellular location">
    <subcellularLocation>
        <location evidence="6 8">Cytoplasm</location>
    </subcellularLocation>
</comment>
<dbReference type="FunFam" id="3.40.50.300:FF:000106">
    <property type="entry name" value="Adenylate kinase mitochondrial"/>
    <property type="match status" value="1"/>
</dbReference>
<dbReference type="EC" id="2.7.4.3" evidence="6 8"/>
<evidence type="ECO:0000256" key="2">
    <source>
        <dbReference type="ARBA" id="ARBA00022727"/>
    </source>
</evidence>
<feature type="binding site" evidence="6">
    <location>
        <position position="153"/>
    </location>
    <ligand>
        <name>Zn(2+)</name>
        <dbReference type="ChEBI" id="CHEBI:29105"/>
        <note>structural</note>
    </ligand>
</feature>
<dbReference type="NCBIfam" id="NF001380">
    <property type="entry name" value="PRK00279.1-2"/>
    <property type="match status" value="1"/>
</dbReference>
<dbReference type="GO" id="GO:0008270">
    <property type="term" value="F:zinc ion binding"/>
    <property type="evidence" value="ECO:0007669"/>
    <property type="project" value="UniProtKB-UniRule"/>
</dbReference>
<keyword evidence="4 6" id="KW-0418">Kinase</keyword>
<evidence type="ECO:0000256" key="4">
    <source>
        <dbReference type="ARBA" id="ARBA00022777"/>
    </source>
</evidence>
<feature type="binding site" evidence="6">
    <location>
        <begin position="136"/>
        <end position="137"/>
    </location>
    <ligand>
        <name>ATP</name>
        <dbReference type="ChEBI" id="CHEBI:30616"/>
    </ligand>
</feature>
<keyword evidence="6" id="KW-0862">Zinc</keyword>
<dbReference type="Pfam" id="PF05191">
    <property type="entry name" value="ADK_lid"/>
    <property type="match status" value="1"/>
</dbReference>
<dbReference type="InterPro" id="IPR000850">
    <property type="entry name" value="Adenylat/UMP-CMP_kin"/>
</dbReference>
<dbReference type="NCBIfam" id="TIGR01351">
    <property type="entry name" value="adk"/>
    <property type="match status" value="1"/>
</dbReference>
<dbReference type="NCBIfam" id="NF011100">
    <property type="entry name" value="PRK14527.1"/>
    <property type="match status" value="1"/>
</dbReference>
<organism evidence="10 11">
    <name type="scientific">Allobacillus salarius</name>
    <dbReference type="NCBI Taxonomy" id="1955272"/>
    <lineage>
        <taxon>Bacteria</taxon>
        <taxon>Bacillati</taxon>
        <taxon>Bacillota</taxon>
        <taxon>Bacilli</taxon>
        <taxon>Bacillales</taxon>
        <taxon>Bacillaceae</taxon>
        <taxon>Allobacillus</taxon>
    </lineage>
</organism>
<dbReference type="PRINTS" id="PR00094">
    <property type="entry name" value="ADENYLTKNASE"/>
</dbReference>
<dbReference type="HAMAP" id="MF_00235">
    <property type="entry name" value="Adenylate_kinase_Adk"/>
    <property type="match status" value="1"/>
</dbReference>
<comment type="domain">
    <text evidence="6">Consists of three domains, a large central CORE domain and two small peripheral domains, NMPbind and LID, which undergo movements during catalysis. The LID domain closes over the site of phosphoryl transfer upon ATP binding. Assembling and dissambling the active center during each catalytic cycle provides an effective means to prevent ATP hydrolysis. Some bacteria have evolved a zinc-coordinating structure that stabilizes the LID domain.</text>
</comment>
<evidence type="ECO:0000256" key="5">
    <source>
        <dbReference type="ARBA" id="ARBA00022840"/>
    </source>
</evidence>
<evidence type="ECO:0000256" key="8">
    <source>
        <dbReference type="RuleBase" id="RU003331"/>
    </source>
</evidence>
<feature type="binding site" evidence="6">
    <location>
        <begin position="85"/>
        <end position="88"/>
    </location>
    <ligand>
        <name>AMP</name>
        <dbReference type="ChEBI" id="CHEBI:456215"/>
    </ligand>
</feature>
<reference evidence="10 11" key="1">
    <citation type="submission" date="2019-07" db="EMBL/GenBank/DDBJ databases">
        <title>Allobacillus sp. nov. SKP isolated from shrimp paste of Euphausiacea.</title>
        <authorList>
            <person name="Kanchanasin P."/>
            <person name="Tanasupawat S."/>
            <person name="Shi W."/>
            <person name="Wu L."/>
            <person name="Ma J."/>
        </authorList>
    </citation>
    <scope>NUCLEOTIDE SEQUENCE [LARGE SCALE GENOMIC DNA]</scope>
    <source>
        <strain evidence="10 11">SKP4-8</strain>
    </source>
</reference>
<evidence type="ECO:0000256" key="3">
    <source>
        <dbReference type="ARBA" id="ARBA00022741"/>
    </source>
</evidence>
<name>A0A556PLF9_9BACI</name>
<gene>
    <name evidence="6" type="primary">adk</name>
    <name evidence="10" type="ORF">FPQ13_07715</name>
</gene>
<dbReference type="NCBIfam" id="NF001381">
    <property type="entry name" value="PRK00279.1-3"/>
    <property type="match status" value="1"/>
</dbReference>
<accession>A0A556PLF9</accession>
<evidence type="ECO:0000256" key="1">
    <source>
        <dbReference type="ARBA" id="ARBA00022679"/>
    </source>
</evidence>
<feature type="binding site" evidence="6">
    <location>
        <position position="36"/>
    </location>
    <ligand>
        <name>AMP</name>
        <dbReference type="ChEBI" id="CHEBI:456215"/>
    </ligand>
</feature>
<keyword evidence="5 6" id="KW-0067">ATP-binding</keyword>
<comment type="function">
    <text evidence="6">Catalyzes the reversible transfer of the terminal phosphate group between ATP and AMP. Plays an important role in cellular energy homeostasis and in adenine nucleotide metabolism.</text>
</comment>
<feature type="binding site" evidence="6">
    <location>
        <position position="31"/>
    </location>
    <ligand>
        <name>AMP</name>
        <dbReference type="ChEBI" id="CHEBI:456215"/>
    </ligand>
</feature>
<comment type="catalytic activity">
    <reaction evidence="6 8">
        <text>AMP + ATP = 2 ADP</text>
        <dbReference type="Rhea" id="RHEA:12973"/>
        <dbReference type="ChEBI" id="CHEBI:30616"/>
        <dbReference type="ChEBI" id="CHEBI:456215"/>
        <dbReference type="ChEBI" id="CHEBI:456216"/>
        <dbReference type="EC" id="2.7.4.3"/>
    </reaction>
</comment>
<feature type="binding site" evidence="6">
    <location>
        <position position="92"/>
    </location>
    <ligand>
        <name>AMP</name>
        <dbReference type="ChEBI" id="CHEBI:456215"/>
    </ligand>
</feature>
<dbReference type="PANTHER" id="PTHR23359">
    <property type="entry name" value="NUCLEOTIDE KINASE"/>
    <property type="match status" value="1"/>
</dbReference>
<proteinExistence type="inferred from homology"/>
<keyword evidence="1 6" id="KW-0808">Transferase</keyword>
<dbReference type="RefSeq" id="WP_144088766.1">
    <property type="nucleotide sequence ID" value="NZ_VMHE01000011.1"/>
</dbReference>
<dbReference type="Gene3D" id="3.40.50.300">
    <property type="entry name" value="P-loop containing nucleotide triphosphate hydrolases"/>
    <property type="match status" value="1"/>
</dbReference>
<feature type="binding site" evidence="6">
    <location>
        <position position="171"/>
    </location>
    <ligand>
        <name>AMP</name>
        <dbReference type="ChEBI" id="CHEBI:456215"/>
    </ligand>
</feature>
<keyword evidence="11" id="KW-1185">Reference proteome</keyword>
<evidence type="ECO:0000256" key="7">
    <source>
        <dbReference type="RuleBase" id="RU003330"/>
    </source>
</evidence>
<feature type="region of interest" description="NMP" evidence="6">
    <location>
        <begin position="30"/>
        <end position="59"/>
    </location>
</feature>
<dbReference type="GO" id="GO:0005737">
    <property type="term" value="C:cytoplasm"/>
    <property type="evidence" value="ECO:0007669"/>
    <property type="project" value="UniProtKB-SubCell"/>
</dbReference>
<evidence type="ECO:0000259" key="9">
    <source>
        <dbReference type="Pfam" id="PF05191"/>
    </source>
</evidence>
<comment type="caution">
    <text evidence="10">The sequence shown here is derived from an EMBL/GenBank/DDBJ whole genome shotgun (WGS) entry which is preliminary data.</text>
</comment>
<feature type="binding site" evidence="6">
    <location>
        <begin position="57"/>
        <end position="59"/>
    </location>
    <ligand>
        <name>AMP</name>
        <dbReference type="ChEBI" id="CHEBI:456215"/>
    </ligand>
</feature>
<comment type="subunit">
    <text evidence="6 8">Monomer.</text>
</comment>
<dbReference type="AlphaFoldDB" id="A0A556PLF9"/>
<dbReference type="CDD" id="cd01428">
    <property type="entry name" value="ADK"/>
    <property type="match status" value="1"/>
</dbReference>
<dbReference type="SUPFAM" id="SSF52540">
    <property type="entry name" value="P-loop containing nucleoside triphosphate hydrolases"/>
    <property type="match status" value="1"/>
</dbReference>